<evidence type="ECO:0000313" key="2">
    <source>
        <dbReference type="Proteomes" id="UP000299817"/>
    </source>
</evidence>
<organism evidence="1 2">
    <name type="scientific">Microbacterium phage Rachella</name>
    <dbReference type="NCBI Taxonomy" id="2565526"/>
    <lineage>
        <taxon>Viruses</taxon>
        <taxon>Duplodnaviria</taxon>
        <taxon>Heunggongvirae</taxon>
        <taxon>Uroviricota</taxon>
        <taxon>Caudoviricetes</taxon>
        <taxon>Krampusvirus</taxon>
        <taxon>Krampusvirus krampus</taxon>
    </lineage>
</organism>
<sequence length="111" mass="12557">MAISKETRYGIRCVYLPTYAIALPGVDPENPSDEQKATYQAMIEDELRRQIMSVGTENAIRRANWPAGEEMPEYVKRDMVRAHYPSDDFLSEDIFALGDNGELVLLDSGSR</sequence>
<accession>A0A4P8N6D7</accession>
<name>A0A4P8N6D7_9CAUD</name>
<proteinExistence type="predicted"/>
<reference evidence="1 2" key="1">
    <citation type="submission" date="2019-04" db="EMBL/GenBank/DDBJ databases">
        <authorList>
            <person name="Reid N.M."/>
            <person name="Caamano D."/>
            <person name="Li A."/>
            <person name="Lee E."/>
            <person name="Gogarten J.P."/>
            <person name="O'Loughlin M."/>
            <person name="Garlena R.A."/>
            <person name="Russell D.A."/>
            <person name="Pope W.H."/>
            <person name="Jacobs-Sera D."/>
            <person name="Hatfull G.F."/>
        </authorList>
    </citation>
    <scope>NUCLEOTIDE SEQUENCE [LARGE SCALE GENOMIC DNA]</scope>
</reference>
<evidence type="ECO:0000313" key="1">
    <source>
        <dbReference type="EMBL" id="QCQ57396.1"/>
    </source>
</evidence>
<protein>
    <submittedName>
        <fullName evidence="1">Uncharacterized protein</fullName>
    </submittedName>
</protein>
<dbReference type="Proteomes" id="UP000299817">
    <property type="component" value="Segment"/>
</dbReference>
<dbReference type="EMBL" id="MK737941">
    <property type="protein sequence ID" value="QCQ57396.1"/>
    <property type="molecule type" value="Genomic_DNA"/>
</dbReference>
<gene>
    <name evidence="1" type="primary">34</name>
    <name evidence="1" type="ORF">SEA_RACHELLA_34</name>
</gene>